<dbReference type="GO" id="GO:0016757">
    <property type="term" value="F:glycosyltransferase activity"/>
    <property type="evidence" value="ECO:0007669"/>
    <property type="project" value="InterPro"/>
</dbReference>
<accession>A0A5M3PIL4</accession>
<dbReference type="InterPro" id="IPR001296">
    <property type="entry name" value="Glyco_trans_1"/>
</dbReference>
<evidence type="ECO:0000313" key="4">
    <source>
        <dbReference type="Proteomes" id="UP000340077"/>
    </source>
</evidence>
<dbReference type="RefSeq" id="WP_069183467.1">
    <property type="nucleotide sequence ID" value="NZ_BGZH01000001.1"/>
</dbReference>
<dbReference type="Pfam" id="PF13439">
    <property type="entry name" value="Glyco_transf_4"/>
    <property type="match status" value="1"/>
</dbReference>
<reference evidence="3 4" key="1">
    <citation type="journal article" date="2019" name="J. Gen. Appl. Microbiol.">
        <title>Aerobic degradation of cis-dichloroethene by the marine bacterium Marinobacter salsuginis strain 5N-3.</title>
        <authorList>
            <person name="Inoue Y."/>
            <person name="Fukunaga Y."/>
            <person name="Katsumata H."/>
            <person name="Ohji S."/>
            <person name="Hosoyama A."/>
            <person name="Mori K."/>
            <person name="Ando K."/>
        </authorList>
    </citation>
    <scope>NUCLEOTIDE SEQUENCE [LARGE SCALE GENOMIC DNA]</scope>
    <source>
        <strain evidence="3 4">5N-3</strain>
    </source>
</reference>
<organism evidence="3 4">
    <name type="scientific">Marinobacter salsuginis</name>
    <dbReference type="NCBI Taxonomy" id="418719"/>
    <lineage>
        <taxon>Bacteria</taxon>
        <taxon>Pseudomonadati</taxon>
        <taxon>Pseudomonadota</taxon>
        <taxon>Gammaproteobacteria</taxon>
        <taxon>Pseudomonadales</taxon>
        <taxon>Marinobacteraceae</taxon>
        <taxon>Marinobacter</taxon>
    </lineage>
</organism>
<gene>
    <name evidence="3" type="ORF">MS5N3_02120</name>
</gene>
<evidence type="ECO:0000259" key="1">
    <source>
        <dbReference type="Pfam" id="PF00534"/>
    </source>
</evidence>
<evidence type="ECO:0000313" key="3">
    <source>
        <dbReference type="EMBL" id="GBO82761.1"/>
    </source>
</evidence>
<name>A0A5M3PIL4_9GAMM</name>
<dbReference type="AlphaFoldDB" id="A0A5M3PIL4"/>
<feature type="domain" description="Glycosyl transferase family 1" evidence="1">
    <location>
        <begin position="183"/>
        <end position="344"/>
    </location>
</feature>
<proteinExistence type="predicted"/>
<comment type="caution">
    <text evidence="3">The sequence shown here is derived from an EMBL/GenBank/DDBJ whole genome shotgun (WGS) entry which is preliminary data.</text>
</comment>
<dbReference type="InterPro" id="IPR028098">
    <property type="entry name" value="Glyco_trans_4-like_N"/>
</dbReference>
<keyword evidence="4" id="KW-1185">Reference proteome</keyword>
<dbReference type="EMBL" id="BGZH01000001">
    <property type="protein sequence ID" value="GBO82761.1"/>
    <property type="molecule type" value="Genomic_DNA"/>
</dbReference>
<dbReference type="PANTHER" id="PTHR45947:SF3">
    <property type="entry name" value="SULFOQUINOVOSYL TRANSFERASE SQD2"/>
    <property type="match status" value="1"/>
</dbReference>
<dbReference type="SUPFAM" id="SSF53756">
    <property type="entry name" value="UDP-Glycosyltransferase/glycogen phosphorylase"/>
    <property type="match status" value="1"/>
</dbReference>
<protein>
    <submittedName>
        <fullName evidence="3">Glycosyl transferase</fullName>
    </submittedName>
</protein>
<dbReference type="Gene3D" id="3.40.50.2000">
    <property type="entry name" value="Glycogen Phosphorylase B"/>
    <property type="match status" value="2"/>
</dbReference>
<evidence type="ECO:0000259" key="2">
    <source>
        <dbReference type="Pfam" id="PF13439"/>
    </source>
</evidence>
<keyword evidence="3" id="KW-0808">Transferase</keyword>
<dbReference type="Proteomes" id="UP000340077">
    <property type="component" value="Unassembled WGS sequence"/>
</dbReference>
<dbReference type="Pfam" id="PF00534">
    <property type="entry name" value="Glycos_transf_1"/>
    <property type="match status" value="1"/>
</dbReference>
<sequence length="373" mass="41889">MTARSIKVLHVTFNMAIGGTEQVINQLVRHSRSREVHHEIACIDSFIGEIGQALENEGLPVFCLNRQPGFDLALVKSLRKRIRQGQFDIVHCHQYTPYVYGWLASFGTGTRVVFTEHGRFFPDRYRYKALMINPLMALMTPAIIAISEATREALSRHEFIPKARIKVIYNGIHPLERDEEQFSKIRSELGISEKAPVLGTVSRLDKVKNQRMMIDAFAELLEAHPAAVLLMVGDGPERPALEKRVAALNIAESVRFTGFINRPAQYLGLMNVFLLSSFTEGTSMTLLEAMSLGIPAVATHVGGNPEIVVDGQTGFLTENNNKKAFLSAMLKLIENPGLWQSCSRLSRERFNENYSINHMASQYTAIYHQCRGN</sequence>
<dbReference type="PANTHER" id="PTHR45947">
    <property type="entry name" value="SULFOQUINOVOSYL TRANSFERASE SQD2"/>
    <property type="match status" value="1"/>
</dbReference>
<dbReference type="InterPro" id="IPR050194">
    <property type="entry name" value="Glycosyltransferase_grp1"/>
</dbReference>
<feature type="domain" description="Glycosyltransferase subfamily 4-like N-terminal" evidence="2">
    <location>
        <begin position="17"/>
        <end position="173"/>
    </location>
</feature>